<dbReference type="AlphaFoldDB" id="A0A915JXE5"/>
<organism evidence="1 2">
    <name type="scientific">Romanomermis culicivorax</name>
    <name type="common">Nematode worm</name>
    <dbReference type="NCBI Taxonomy" id="13658"/>
    <lineage>
        <taxon>Eukaryota</taxon>
        <taxon>Metazoa</taxon>
        <taxon>Ecdysozoa</taxon>
        <taxon>Nematoda</taxon>
        <taxon>Enoplea</taxon>
        <taxon>Dorylaimia</taxon>
        <taxon>Mermithida</taxon>
        <taxon>Mermithoidea</taxon>
        <taxon>Mermithidae</taxon>
        <taxon>Romanomermis</taxon>
    </lineage>
</organism>
<dbReference type="InterPro" id="IPR021109">
    <property type="entry name" value="Peptidase_aspartic_dom_sf"/>
</dbReference>
<evidence type="ECO:0000313" key="1">
    <source>
        <dbReference type="Proteomes" id="UP000887565"/>
    </source>
</evidence>
<sequence>MDTGAQCLVLSSGLVKHSLDKQLLSLLLCGKINVTDGAIIITQGPLDITMESAFSKHMIKCVILEDDSNDQYIIGTDFLAHPDIHAIVNFRDNCIKIQNVKLPLKAIAPIKPLTKLFLSGTCDNILEERQKRRQNNGDKGGGGCEKDVVSTIASARHFLKRPSCSSHEI</sequence>
<protein>
    <submittedName>
        <fullName evidence="2">Uncharacterized protein</fullName>
    </submittedName>
</protein>
<dbReference type="Proteomes" id="UP000887565">
    <property type="component" value="Unplaced"/>
</dbReference>
<reference evidence="2" key="1">
    <citation type="submission" date="2022-11" db="UniProtKB">
        <authorList>
            <consortium name="WormBaseParasite"/>
        </authorList>
    </citation>
    <scope>IDENTIFICATION</scope>
</reference>
<evidence type="ECO:0000313" key="2">
    <source>
        <dbReference type="WBParaSite" id="nRc.2.0.1.t31111-RA"/>
    </source>
</evidence>
<proteinExistence type="predicted"/>
<dbReference type="Gene3D" id="2.40.70.10">
    <property type="entry name" value="Acid Proteases"/>
    <property type="match status" value="1"/>
</dbReference>
<dbReference type="WBParaSite" id="nRc.2.0.1.t31111-RA">
    <property type="protein sequence ID" value="nRc.2.0.1.t31111-RA"/>
    <property type="gene ID" value="nRc.2.0.1.g31111"/>
</dbReference>
<accession>A0A915JXE5</accession>
<keyword evidence="1" id="KW-1185">Reference proteome</keyword>
<name>A0A915JXE5_ROMCU</name>